<gene>
    <name evidence="2" type="ORF">DI616_08285</name>
</gene>
<evidence type="ECO:0000313" key="3">
    <source>
        <dbReference type="Proteomes" id="UP000315344"/>
    </source>
</evidence>
<evidence type="ECO:0000259" key="1">
    <source>
        <dbReference type="SMART" id="SM01007"/>
    </source>
</evidence>
<accession>A0A533IBQ5</accession>
<dbReference type="EMBL" id="VAFL01000005">
    <property type="protein sequence ID" value="TKW67058.1"/>
    <property type="molecule type" value="Genomic_DNA"/>
</dbReference>
<dbReference type="Pfam" id="PF00596">
    <property type="entry name" value="Aldolase_II"/>
    <property type="match status" value="1"/>
</dbReference>
<proteinExistence type="predicted"/>
<reference evidence="2 3" key="1">
    <citation type="journal article" date="2017" name="Nat. Commun.">
        <title>In situ click chemistry generation of cyclooxygenase-2 inhibitors.</title>
        <authorList>
            <person name="Bhardwaj A."/>
            <person name="Kaur J."/>
            <person name="Wuest M."/>
            <person name="Wuest F."/>
        </authorList>
    </citation>
    <scope>NUCLEOTIDE SEQUENCE [LARGE SCALE GENOMIC DNA]</scope>
    <source>
        <strain evidence="2">S2_012_000_R3_94</strain>
    </source>
</reference>
<dbReference type="InterPro" id="IPR036409">
    <property type="entry name" value="Aldolase_II/adducin_N_sf"/>
</dbReference>
<dbReference type="InterPro" id="IPR001303">
    <property type="entry name" value="Aldolase_II/adducin_N"/>
</dbReference>
<feature type="domain" description="Class II aldolase/adducin N-terminal" evidence="1">
    <location>
        <begin position="11"/>
        <end position="199"/>
    </location>
</feature>
<dbReference type="SUPFAM" id="SSF53639">
    <property type="entry name" value="AraD/HMP-PK domain-like"/>
    <property type="match status" value="1"/>
</dbReference>
<dbReference type="Gene3D" id="3.40.225.10">
    <property type="entry name" value="Class II aldolase/adducin N-terminal domain"/>
    <property type="match status" value="1"/>
</dbReference>
<dbReference type="SMART" id="SM01007">
    <property type="entry name" value="Aldolase_II"/>
    <property type="match status" value="1"/>
</dbReference>
<comment type="caution">
    <text evidence="2">The sequence shown here is derived from an EMBL/GenBank/DDBJ whole genome shotgun (WGS) entry which is preliminary data.</text>
</comment>
<dbReference type="Proteomes" id="UP000315344">
    <property type="component" value="Unassembled WGS sequence"/>
</dbReference>
<sequence>MPQVEHPHWDDFLAVSAQIGNEIALVQGAGGNSSLKSGNVMWIKASGTWLAEAQAQPIMVPIDLVALQKRVAAGNLSEDEIAGLTLPSGPAGLRASVETPFHALLPSDCVLHVHCVATIATAIRADADDVLRERLSGLNWHWQPYVKPGVPLTNAMRDAGAAKAEIIVLGNHGLIAQADTPAHAMALLSKVRERLGGASLLRSASINPESSSLAADGYVPAQDRGSNDLAMVPELLALAANCALAPDFVVFFGPSIPILPRGPDLAGQLAGLARAPLPHNAVVLVEGRGALIRRDAMRGTKDLLAGYAQVLKRHLLNGGGTIRYFTSDEIAELLDWDAEKYRQAMNRGA</sequence>
<organism evidence="2 3">
    <name type="scientific">Paracoccus denitrificans</name>
    <dbReference type="NCBI Taxonomy" id="266"/>
    <lineage>
        <taxon>Bacteria</taxon>
        <taxon>Pseudomonadati</taxon>
        <taxon>Pseudomonadota</taxon>
        <taxon>Alphaproteobacteria</taxon>
        <taxon>Rhodobacterales</taxon>
        <taxon>Paracoccaceae</taxon>
        <taxon>Paracoccus</taxon>
    </lineage>
</organism>
<dbReference type="AlphaFoldDB" id="A0A533IBQ5"/>
<evidence type="ECO:0000313" key="2">
    <source>
        <dbReference type="EMBL" id="TKW67058.1"/>
    </source>
</evidence>
<name>A0A533IBQ5_PARDE</name>
<protein>
    <submittedName>
        <fullName evidence="2">Class II aldolase</fullName>
    </submittedName>
</protein>